<protein>
    <submittedName>
        <fullName evidence="1">Uncharacterized protein</fullName>
    </submittedName>
</protein>
<organism evidence="1 2">
    <name type="scientific">Candidatus Enterococcus avicola</name>
    <dbReference type="NCBI Taxonomy" id="2838561"/>
    <lineage>
        <taxon>Bacteria</taxon>
        <taxon>Bacillati</taxon>
        <taxon>Bacillota</taxon>
        <taxon>Bacilli</taxon>
        <taxon>Lactobacillales</taxon>
        <taxon>Enterococcaceae</taxon>
        <taxon>Enterococcus</taxon>
    </lineage>
</organism>
<evidence type="ECO:0000313" key="2">
    <source>
        <dbReference type="Proteomes" id="UP000824063"/>
    </source>
</evidence>
<reference evidence="1" key="1">
    <citation type="journal article" date="2021" name="PeerJ">
        <title>Extensive microbial diversity within the chicken gut microbiome revealed by metagenomics and culture.</title>
        <authorList>
            <person name="Gilroy R."/>
            <person name="Ravi A."/>
            <person name="Getino M."/>
            <person name="Pursley I."/>
            <person name="Horton D.L."/>
            <person name="Alikhan N.F."/>
            <person name="Baker D."/>
            <person name="Gharbi K."/>
            <person name="Hall N."/>
            <person name="Watson M."/>
            <person name="Adriaenssens E.M."/>
            <person name="Foster-Nyarko E."/>
            <person name="Jarju S."/>
            <person name="Secka A."/>
            <person name="Antonio M."/>
            <person name="Oren A."/>
            <person name="Chaudhuri R.R."/>
            <person name="La Ragione R."/>
            <person name="Hildebrand F."/>
            <person name="Pallen M.J."/>
        </authorList>
    </citation>
    <scope>NUCLEOTIDE SEQUENCE</scope>
    <source>
        <strain evidence="1">CHK172-16539</strain>
    </source>
</reference>
<proteinExistence type="predicted"/>
<gene>
    <name evidence="1" type="ORF">IAA20_04940</name>
</gene>
<reference evidence="1" key="2">
    <citation type="submission" date="2021-04" db="EMBL/GenBank/DDBJ databases">
        <authorList>
            <person name="Gilroy R."/>
        </authorList>
    </citation>
    <scope>NUCLEOTIDE SEQUENCE</scope>
    <source>
        <strain evidence="1">CHK172-16539</strain>
    </source>
</reference>
<name>A0A9D2F7H8_9ENTE</name>
<dbReference type="EMBL" id="DXBN01000111">
    <property type="protein sequence ID" value="HIZ53267.1"/>
    <property type="molecule type" value="Genomic_DNA"/>
</dbReference>
<sequence>MMYLVVAVTYNKQKKVKKFKTYREALSYATNYRVVSQSQVIKNEVVIADFIF</sequence>
<dbReference type="AlphaFoldDB" id="A0A9D2F7H8"/>
<evidence type="ECO:0000313" key="1">
    <source>
        <dbReference type="EMBL" id="HIZ53267.1"/>
    </source>
</evidence>
<dbReference type="Proteomes" id="UP000824063">
    <property type="component" value="Unassembled WGS sequence"/>
</dbReference>
<comment type="caution">
    <text evidence="1">The sequence shown here is derived from an EMBL/GenBank/DDBJ whole genome shotgun (WGS) entry which is preliminary data.</text>
</comment>
<accession>A0A9D2F7H8</accession>